<feature type="transmembrane region" description="Helical" evidence="2">
    <location>
        <begin position="25"/>
        <end position="47"/>
    </location>
</feature>
<keyword evidence="2" id="KW-0812">Transmembrane</keyword>
<gene>
    <name evidence="3" type="ORF">FRX31_015116</name>
</gene>
<comment type="caution">
    <text evidence="3">The sequence shown here is derived from an EMBL/GenBank/DDBJ whole genome shotgun (WGS) entry which is preliminary data.</text>
</comment>
<evidence type="ECO:0000313" key="3">
    <source>
        <dbReference type="EMBL" id="KAF5195297.1"/>
    </source>
</evidence>
<reference evidence="3 4" key="1">
    <citation type="submission" date="2020-06" db="EMBL/GenBank/DDBJ databases">
        <title>Transcriptomic and genomic resources for Thalictrum thalictroides and T. hernandezii: Facilitating candidate gene discovery in an emerging model plant lineage.</title>
        <authorList>
            <person name="Arias T."/>
            <person name="Riano-Pachon D.M."/>
            <person name="Di Stilio V.S."/>
        </authorList>
    </citation>
    <scope>NUCLEOTIDE SEQUENCE [LARGE SCALE GENOMIC DNA]</scope>
    <source>
        <strain evidence="4">cv. WT478/WT964</strain>
        <tissue evidence="3">Leaves</tissue>
    </source>
</reference>
<protein>
    <recommendedName>
        <fullName evidence="5">Transmembrane protein</fullName>
    </recommendedName>
</protein>
<dbReference type="EMBL" id="JABWDY010017516">
    <property type="protein sequence ID" value="KAF5195297.1"/>
    <property type="molecule type" value="Genomic_DNA"/>
</dbReference>
<accession>A0A7J6WEI2</accession>
<feature type="region of interest" description="Disordered" evidence="1">
    <location>
        <begin position="1"/>
        <end position="20"/>
    </location>
</feature>
<name>A0A7J6WEI2_THATH</name>
<evidence type="ECO:0000313" key="4">
    <source>
        <dbReference type="Proteomes" id="UP000554482"/>
    </source>
</evidence>
<dbReference type="AlphaFoldDB" id="A0A7J6WEI2"/>
<dbReference type="Proteomes" id="UP000554482">
    <property type="component" value="Unassembled WGS sequence"/>
</dbReference>
<proteinExistence type="predicted"/>
<organism evidence="3 4">
    <name type="scientific">Thalictrum thalictroides</name>
    <name type="common">Rue-anemone</name>
    <name type="synonym">Anemone thalictroides</name>
    <dbReference type="NCBI Taxonomy" id="46969"/>
    <lineage>
        <taxon>Eukaryota</taxon>
        <taxon>Viridiplantae</taxon>
        <taxon>Streptophyta</taxon>
        <taxon>Embryophyta</taxon>
        <taxon>Tracheophyta</taxon>
        <taxon>Spermatophyta</taxon>
        <taxon>Magnoliopsida</taxon>
        <taxon>Ranunculales</taxon>
        <taxon>Ranunculaceae</taxon>
        <taxon>Thalictroideae</taxon>
        <taxon>Thalictrum</taxon>
    </lineage>
</organism>
<feature type="compositionally biased region" description="Polar residues" evidence="1">
    <location>
        <begin position="1"/>
        <end position="13"/>
    </location>
</feature>
<evidence type="ECO:0000256" key="1">
    <source>
        <dbReference type="SAM" id="MobiDB-lite"/>
    </source>
</evidence>
<evidence type="ECO:0000256" key="2">
    <source>
        <dbReference type="SAM" id="Phobius"/>
    </source>
</evidence>
<sequence length="60" mass="6534">MLGDNQSIDSQPNMGEETKSSKRQVIIIVIVPAVIGVIILTTVNIFFCFRINKGSGIVVE</sequence>
<evidence type="ECO:0008006" key="5">
    <source>
        <dbReference type="Google" id="ProtNLM"/>
    </source>
</evidence>
<keyword evidence="2" id="KW-0472">Membrane</keyword>
<keyword evidence="4" id="KW-1185">Reference proteome</keyword>
<keyword evidence="2" id="KW-1133">Transmembrane helix</keyword>
<feature type="non-terminal residue" evidence="3">
    <location>
        <position position="1"/>
    </location>
</feature>